<proteinExistence type="predicted"/>
<protein>
    <submittedName>
        <fullName evidence="1 3">Uncharacterized protein</fullName>
    </submittedName>
</protein>
<dbReference type="EMBL" id="ML975172">
    <property type="protein sequence ID" value="KAF1809478.1"/>
    <property type="molecule type" value="Genomic_DNA"/>
</dbReference>
<dbReference type="GeneID" id="54414567"/>
<dbReference type="Proteomes" id="UP000504638">
    <property type="component" value="Unplaced"/>
</dbReference>
<dbReference type="AlphaFoldDB" id="A0A6G1FUU5"/>
<evidence type="ECO:0000313" key="2">
    <source>
        <dbReference type="Proteomes" id="UP000504638"/>
    </source>
</evidence>
<keyword evidence="2" id="KW-1185">Reference proteome</keyword>
<name>A0A6G1FUU5_9PEZI</name>
<gene>
    <name evidence="1 3" type="ORF">P152DRAFT_158481</name>
</gene>
<reference evidence="3" key="3">
    <citation type="submission" date="2025-04" db="UniProtKB">
        <authorList>
            <consortium name="RefSeq"/>
        </authorList>
    </citation>
    <scope>IDENTIFICATION</scope>
    <source>
        <strain evidence="3">CBS 781.70</strain>
    </source>
</reference>
<dbReference type="InterPro" id="IPR025649">
    <property type="entry name" value="DUF4360"/>
</dbReference>
<reference evidence="1 3" key="1">
    <citation type="submission" date="2020-01" db="EMBL/GenBank/DDBJ databases">
        <authorList>
            <consortium name="DOE Joint Genome Institute"/>
            <person name="Haridas S."/>
            <person name="Albert R."/>
            <person name="Binder M."/>
            <person name="Bloem J."/>
            <person name="Labutti K."/>
            <person name="Salamov A."/>
            <person name="Andreopoulos B."/>
            <person name="Baker S.E."/>
            <person name="Barry K."/>
            <person name="Bills G."/>
            <person name="Bluhm B.H."/>
            <person name="Cannon C."/>
            <person name="Castanera R."/>
            <person name="Culley D.E."/>
            <person name="Daum C."/>
            <person name="Ezra D."/>
            <person name="Gonzalez J.B."/>
            <person name="Henrissat B."/>
            <person name="Kuo A."/>
            <person name="Liang C."/>
            <person name="Lipzen A."/>
            <person name="Lutzoni F."/>
            <person name="Magnuson J."/>
            <person name="Mondo S."/>
            <person name="Nolan M."/>
            <person name="Ohm R."/>
            <person name="Pangilinan J."/>
            <person name="Park H.-J."/>
            <person name="Ramirez L."/>
            <person name="Alfaro M."/>
            <person name="Sun H."/>
            <person name="Tritt A."/>
            <person name="Yoshinaga Y."/>
            <person name="Zwiers L.-H."/>
            <person name="Turgeon B.G."/>
            <person name="Goodwin S.B."/>
            <person name="Spatafora J.W."/>
            <person name="Crous P.W."/>
            <person name="Grigoriev I.V."/>
        </authorList>
    </citation>
    <scope>NUCLEOTIDE SEQUENCE</scope>
    <source>
        <strain evidence="1 3">CBS 781.70</strain>
    </source>
</reference>
<reference evidence="3" key="2">
    <citation type="submission" date="2020-04" db="EMBL/GenBank/DDBJ databases">
        <authorList>
            <consortium name="NCBI Genome Project"/>
        </authorList>
    </citation>
    <scope>NUCLEOTIDE SEQUENCE</scope>
    <source>
        <strain evidence="3">CBS 781.70</strain>
    </source>
</reference>
<sequence>MYYIVHHLARRHLGSSFPTQDWFLFYQHSPPFHRHGLDPVNRPKASRHLPYLVIYLGANPPFYTINVYRPFPQRPRLLRRNPQLYGNSTDLFFDAFQEAVGPTTYRGDRTTLCQVYLQVKYDLLDQWSPATMTFRGRSWLDSAVANLSPTYLFASGGNQVQILSRFSGLRRIVSNELEKMAIFRTLISGKELDDAGRFNATASNKGATL</sequence>
<dbReference type="Pfam" id="PF14273">
    <property type="entry name" value="DUF4360"/>
    <property type="match status" value="1"/>
</dbReference>
<evidence type="ECO:0000313" key="3">
    <source>
        <dbReference type="RefSeq" id="XP_033531109.1"/>
    </source>
</evidence>
<dbReference type="RefSeq" id="XP_033531109.1">
    <property type="nucleotide sequence ID" value="XM_033673997.1"/>
</dbReference>
<evidence type="ECO:0000313" key="1">
    <source>
        <dbReference type="EMBL" id="KAF1809478.1"/>
    </source>
</evidence>
<accession>A0A6G1FUU5</accession>
<organism evidence="1">
    <name type="scientific">Eremomyces bilateralis CBS 781.70</name>
    <dbReference type="NCBI Taxonomy" id="1392243"/>
    <lineage>
        <taxon>Eukaryota</taxon>
        <taxon>Fungi</taxon>
        <taxon>Dikarya</taxon>
        <taxon>Ascomycota</taxon>
        <taxon>Pezizomycotina</taxon>
        <taxon>Dothideomycetes</taxon>
        <taxon>Dothideomycetes incertae sedis</taxon>
        <taxon>Eremomycetales</taxon>
        <taxon>Eremomycetaceae</taxon>
        <taxon>Eremomyces</taxon>
    </lineage>
</organism>